<proteinExistence type="predicted"/>
<organism evidence="1 2">
    <name type="scientific">Pediococcus pentosaceus</name>
    <dbReference type="NCBI Taxonomy" id="1255"/>
    <lineage>
        <taxon>Bacteria</taxon>
        <taxon>Bacillati</taxon>
        <taxon>Bacillota</taxon>
        <taxon>Bacilli</taxon>
        <taxon>Lactobacillales</taxon>
        <taxon>Lactobacillaceae</taxon>
        <taxon>Pediococcus</taxon>
    </lineage>
</organism>
<dbReference type="EMBL" id="JADOFP010000007">
    <property type="protein sequence ID" value="MBF7115500.1"/>
    <property type="molecule type" value="Genomic_DNA"/>
</dbReference>
<dbReference type="Proteomes" id="UP001194632">
    <property type="component" value="Unassembled WGS sequence"/>
</dbReference>
<dbReference type="InterPro" id="IPR010354">
    <property type="entry name" value="Oleate_hydratase"/>
</dbReference>
<evidence type="ECO:0000313" key="1">
    <source>
        <dbReference type="EMBL" id="MBF7115500.1"/>
    </source>
</evidence>
<comment type="caution">
    <text evidence="1">The sequence shown here is derived from an EMBL/GenBank/DDBJ whole genome shotgun (WGS) entry which is preliminary data.</text>
</comment>
<dbReference type="NCBIfam" id="NF010584">
    <property type="entry name" value="PRK13977.1"/>
    <property type="match status" value="1"/>
</dbReference>
<dbReference type="AlphaFoldDB" id="A0AB73HHH3"/>
<dbReference type="GO" id="GO:0006631">
    <property type="term" value="P:fatty acid metabolic process"/>
    <property type="evidence" value="ECO:0007669"/>
    <property type="project" value="InterPro"/>
</dbReference>
<dbReference type="SUPFAM" id="SSF51905">
    <property type="entry name" value="FAD/NAD(P)-binding domain"/>
    <property type="match status" value="1"/>
</dbReference>
<dbReference type="Gene3D" id="3.50.50.60">
    <property type="entry name" value="FAD/NAD(P)-binding domain"/>
    <property type="match status" value="2"/>
</dbReference>
<protein>
    <submittedName>
        <fullName evidence="1">Oleate hydratase</fullName>
        <ecNumber evidence="1">4.2.1.53</ecNumber>
    </submittedName>
</protein>
<gene>
    <name evidence="1" type="ORF">ITQ90_08455</name>
</gene>
<accession>A0AB73HHH3</accession>
<keyword evidence="1" id="KW-0456">Lyase</keyword>
<sequence>MMEKAYMIGTGIANLAAGIYLIRDGGWSGNQITMFGLEKHGANDGAAVADYEQEYGNQSLSNNRGYLAKGGRMLNEETYENLWDILRSVPSLDNPGQSVTDDILNFDHAHPTHDVARLMDKKNGIRNNGGADDYNRMQFNNKDRYLLSKLMMMPESKEDKLNDISIAEWFAESPHIFSTNFWYMWETTFAFKKESSAMELRRYMNRMILEFSRINTLEGVTRTPYNQFESIILPMRKYLADQGVEFINNRKITAFNFKDTPLRDDIIVTGLEYEDVESGETGKIEVDENDLVFDINGAITDSSSMGDFNTPVKENMEYAPSAALWKQATEHFYNLGNPDKFFNDRAQSEWMSFTVTTNNHYLVNEISRITQQEPGNALNTWVDSNNLLSIVVHHQPHFHAQKENETVFWGYFMFPRKNGDYVDKPVIEMTGKEMLQELLGHLSEVDRAADNIINHEEEIMDSIVNAIPVYMPYASALFNQRAMGDRPDVVPKNSKNLAFVSQFAEMPFDMVFTEQYSIRAAQKAVYHFMGIPESQMTPVHHYEKDPKVLLKATKTMFR</sequence>
<dbReference type="InterPro" id="IPR036188">
    <property type="entry name" value="FAD/NAD-bd_sf"/>
</dbReference>
<dbReference type="PANTHER" id="PTHR37417:SF2">
    <property type="entry name" value="67 KDA MYOSIN-CROSS-REACTIVE ANTIGEN FAMILY PROTEIN (AFU_ORTHOLOGUE AFUA_5G09970)"/>
    <property type="match status" value="1"/>
</dbReference>
<dbReference type="EC" id="4.2.1.53" evidence="1"/>
<dbReference type="Pfam" id="PF06100">
    <property type="entry name" value="MCRA"/>
    <property type="match status" value="1"/>
</dbReference>
<name>A0AB73HHH3_PEDPE</name>
<dbReference type="PANTHER" id="PTHR37417">
    <property type="entry name" value="67 KDA MYOSIN-CROSS-REACTIVE ANTIGEN FAMILY PROTEIN (AFU_ORTHOLOGUE AFUA_5G09970)"/>
    <property type="match status" value="1"/>
</dbReference>
<dbReference type="GO" id="GO:0071949">
    <property type="term" value="F:FAD binding"/>
    <property type="evidence" value="ECO:0007669"/>
    <property type="project" value="InterPro"/>
</dbReference>
<dbReference type="GO" id="GO:0050151">
    <property type="term" value="F:oleate hydratase activity"/>
    <property type="evidence" value="ECO:0007669"/>
    <property type="project" value="UniProtKB-EC"/>
</dbReference>
<dbReference type="Gene3D" id="3.30.9.80">
    <property type="match status" value="1"/>
</dbReference>
<reference evidence="1" key="1">
    <citation type="submission" date="2020-11" db="EMBL/GenBank/DDBJ databases">
        <title>Antibiotic susceptibility profiles of Pediococcus pentosaceus from various origins and their implications for the safety assessment of strains with food-technology applications.</title>
        <authorList>
            <person name="Shani N."/>
            <person name="Oberhaensli S."/>
            <person name="Arias E."/>
        </authorList>
    </citation>
    <scope>NUCLEOTIDE SEQUENCE</scope>
    <source>
        <strain evidence="1">FAM 24207</strain>
    </source>
</reference>
<evidence type="ECO:0000313" key="2">
    <source>
        <dbReference type="Proteomes" id="UP001194632"/>
    </source>
</evidence>